<name>A0ABS2HIT0_9VIBR</name>
<dbReference type="EMBL" id="JAFEUM010000003">
    <property type="protein sequence ID" value="MBM7036561.1"/>
    <property type="molecule type" value="Genomic_DNA"/>
</dbReference>
<keyword evidence="2" id="KW-1185">Reference proteome</keyword>
<gene>
    <name evidence="1" type="ORF">JQC93_09080</name>
</gene>
<accession>A0ABS2HIT0</accession>
<evidence type="ECO:0000313" key="2">
    <source>
        <dbReference type="Proteomes" id="UP000809621"/>
    </source>
</evidence>
<proteinExistence type="predicted"/>
<reference evidence="1 2" key="1">
    <citation type="submission" date="2021-02" db="EMBL/GenBank/DDBJ databases">
        <authorList>
            <person name="Park J.-S."/>
        </authorList>
    </citation>
    <scope>NUCLEOTIDE SEQUENCE [LARGE SCALE GENOMIC DNA]</scope>
    <source>
        <strain evidence="1 2">188UL20-2</strain>
    </source>
</reference>
<comment type="caution">
    <text evidence="1">The sequence shown here is derived from an EMBL/GenBank/DDBJ whole genome shotgun (WGS) entry which is preliminary data.</text>
</comment>
<sequence>MKFVDPWGLCLPEFYLVEPVKSIVSAGSSLEFYLNGAVAQEGLFREFNNPYDGLSSPTFKTGFILGAKVTVKTPGAHLDLTTPSIKIASVLTKDETEQGIDIELSFGSVGFSVLNSGIEANGEKTTYHYHPSNPDENRVEVEDSSSAFSIGNFKSENNEWSIAVGGLLFAEVSE</sequence>
<evidence type="ECO:0000313" key="1">
    <source>
        <dbReference type="EMBL" id="MBM7036561.1"/>
    </source>
</evidence>
<dbReference type="Proteomes" id="UP000809621">
    <property type="component" value="Unassembled WGS sequence"/>
</dbReference>
<organism evidence="1 2">
    <name type="scientific">Vibrio ulleungensis</name>
    <dbReference type="NCBI Taxonomy" id="2807619"/>
    <lineage>
        <taxon>Bacteria</taxon>
        <taxon>Pseudomonadati</taxon>
        <taxon>Pseudomonadota</taxon>
        <taxon>Gammaproteobacteria</taxon>
        <taxon>Vibrionales</taxon>
        <taxon>Vibrionaceae</taxon>
        <taxon>Vibrio</taxon>
    </lineage>
</organism>
<dbReference type="RefSeq" id="WP_205158140.1">
    <property type="nucleotide sequence ID" value="NZ_JAFEUM010000003.1"/>
</dbReference>
<protein>
    <submittedName>
        <fullName evidence="1">Uncharacterized protein</fullName>
    </submittedName>
</protein>